<proteinExistence type="predicted"/>
<evidence type="ECO:0000313" key="3">
    <source>
        <dbReference type="Proteomes" id="UP001059610"/>
    </source>
</evidence>
<sequence>MHYIDSIFEYSQIMPKHFSSDGGTTRKNEFWHNEYDFFTFMPIGLPMAFSGPTLVEAINNVKLFPFFFEGTFLFILLVYYNLTSIIVRKKVNTLALSLFFSFTCMILITHYPFGLFNAGSAMRYRSGFILPMCVFLIYMKQYVTQGSAKN</sequence>
<evidence type="ECO:0000256" key="1">
    <source>
        <dbReference type="SAM" id="Phobius"/>
    </source>
</evidence>
<feature type="transmembrane region" description="Helical" evidence="1">
    <location>
        <begin position="94"/>
        <end position="116"/>
    </location>
</feature>
<feature type="transmembrane region" description="Helical" evidence="1">
    <location>
        <begin position="122"/>
        <end position="139"/>
    </location>
</feature>
<dbReference type="Proteomes" id="UP001059610">
    <property type="component" value="Unassembled WGS sequence"/>
</dbReference>
<evidence type="ECO:0000313" key="2">
    <source>
        <dbReference type="EMBL" id="GKX64451.1"/>
    </source>
</evidence>
<feature type="transmembrane region" description="Helical" evidence="1">
    <location>
        <begin position="63"/>
        <end position="82"/>
    </location>
</feature>
<keyword evidence="1" id="KW-1133">Transmembrane helix</keyword>
<gene>
    <name evidence="2" type="ORF">SOASR032_30200</name>
</gene>
<keyword evidence="3" id="KW-1185">Reference proteome</keyword>
<protein>
    <recommendedName>
        <fullName evidence="4">O-antigen polymerase</fullName>
    </recommendedName>
</protein>
<organism evidence="2 3">
    <name type="scientific">Pragia fontium</name>
    <dbReference type="NCBI Taxonomy" id="82985"/>
    <lineage>
        <taxon>Bacteria</taxon>
        <taxon>Pseudomonadati</taxon>
        <taxon>Pseudomonadota</taxon>
        <taxon>Gammaproteobacteria</taxon>
        <taxon>Enterobacterales</taxon>
        <taxon>Budviciaceae</taxon>
        <taxon>Pragia</taxon>
    </lineage>
</organism>
<keyword evidence="1" id="KW-0472">Membrane</keyword>
<evidence type="ECO:0008006" key="4">
    <source>
        <dbReference type="Google" id="ProtNLM"/>
    </source>
</evidence>
<keyword evidence="1" id="KW-0812">Transmembrane</keyword>
<comment type="caution">
    <text evidence="2">The sequence shown here is derived from an EMBL/GenBank/DDBJ whole genome shotgun (WGS) entry which is preliminary data.</text>
</comment>
<accession>A0ABQ5LN70</accession>
<dbReference type="EMBL" id="BRLJ01000011">
    <property type="protein sequence ID" value="GKX64451.1"/>
    <property type="molecule type" value="Genomic_DNA"/>
</dbReference>
<reference evidence="2" key="1">
    <citation type="submission" date="2022-06" db="EMBL/GenBank/DDBJ databases">
        <title>Draft genome sequences of Pragia fontium str. JCM24417.</title>
        <authorList>
            <person name="Wakabayashi Y."/>
            <person name="Kojima K."/>
        </authorList>
    </citation>
    <scope>NUCLEOTIDE SEQUENCE</scope>
    <source>
        <strain evidence="2">JCM 24417</strain>
    </source>
</reference>
<name>A0ABQ5LN70_9GAMM</name>